<organism evidence="2 3">
    <name type="scientific">Acetobacterium malicum</name>
    <dbReference type="NCBI Taxonomy" id="52692"/>
    <lineage>
        <taxon>Bacteria</taxon>
        <taxon>Bacillati</taxon>
        <taxon>Bacillota</taxon>
        <taxon>Clostridia</taxon>
        <taxon>Eubacteriales</taxon>
        <taxon>Eubacteriaceae</taxon>
        <taxon>Acetobacterium</taxon>
    </lineage>
</organism>
<evidence type="ECO:0000313" key="2">
    <source>
        <dbReference type="EMBL" id="MBC3901492.1"/>
    </source>
</evidence>
<protein>
    <submittedName>
        <fullName evidence="2">Transposase</fullName>
    </submittedName>
</protein>
<dbReference type="InterPro" id="IPR025668">
    <property type="entry name" value="Tnp_DDE_dom"/>
</dbReference>
<dbReference type="EMBL" id="WJBE01000029">
    <property type="protein sequence ID" value="MBC3901492.1"/>
    <property type="molecule type" value="Genomic_DNA"/>
</dbReference>
<comment type="caution">
    <text evidence="2">The sequence shown here is derived from an EMBL/GenBank/DDBJ whole genome shotgun (WGS) entry which is preliminary data.</text>
</comment>
<name>A0ABR6Z310_9FIRM</name>
<proteinExistence type="predicted"/>
<dbReference type="Pfam" id="PF13586">
    <property type="entry name" value="DDE_Tnp_1_2"/>
    <property type="match status" value="1"/>
</dbReference>
<gene>
    <name evidence="2" type="ORF">GH811_17990</name>
</gene>
<feature type="domain" description="Transposase DDE" evidence="1">
    <location>
        <begin position="1"/>
        <end position="57"/>
    </location>
</feature>
<evidence type="ECO:0000313" key="3">
    <source>
        <dbReference type="Proteomes" id="UP000622405"/>
    </source>
</evidence>
<evidence type="ECO:0000259" key="1">
    <source>
        <dbReference type="Pfam" id="PF13586"/>
    </source>
</evidence>
<keyword evidence="3" id="KW-1185">Reference proteome</keyword>
<accession>A0ABR6Z310</accession>
<dbReference type="Proteomes" id="UP000622405">
    <property type="component" value="Unassembled WGS sequence"/>
</dbReference>
<reference evidence="2 3" key="1">
    <citation type="journal article" date="2020" name="mSystems">
        <title>Defining Genomic and Predicted Metabolic Features of the Acetobacterium Genus.</title>
        <authorList>
            <person name="Ross D.E."/>
            <person name="Marshall C.W."/>
            <person name="Gulliver D."/>
            <person name="May H.D."/>
            <person name="Norman R.S."/>
        </authorList>
    </citation>
    <scope>NUCLEOTIDE SEQUENCE [LARGE SCALE GENOMIC DNA]</scope>
    <source>
        <strain evidence="2 3">DSM 4132</strain>
    </source>
</reference>
<sequence>MLVDKIYRNRGNITFCKKRGIRLSGPALGRPSKNAFLDKKQDYRDICKRVEVERKFSSPN</sequence>